<dbReference type="GO" id="GO:0042273">
    <property type="term" value="P:ribosomal large subunit biogenesis"/>
    <property type="evidence" value="ECO:0007669"/>
    <property type="project" value="TreeGrafter"/>
</dbReference>
<dbReference type="GO" id="GO:0006325">
    <property type="term" value="P:chromatin organization"/>
    <property type="evidence" value="ECO:0007669"/>
    <property type="project" value="InterPro"/>
</dbReference>
<dbReference type="InterPro" id="IPR005343">
    <property type="entry name" value="Noc2"/>
</dbReference>
<comment type="similarity">
    <text evidence="2">Belongs to the NOC2 family.</text>
</comment>
<evidence type="ECO:0000256" key="1">
    <source>
        <dbReference type="ARBA" id="ARBA00004123"/>
    </source>
</evidence>
<dbReference type="InterPro" id="IPR006818">
    <property type="entry name" value="ASF1-like"/>
</dbReference>
<dbReference type="EMBL" id="SPRX01000079">
    <property type="protein sequence ID" value="TIC62091.1"/>
    <property type="molecule type" value="Genomic_DNA"/>
</dbReference>
<dbReference type="GO" id="GO:0030690">
    <property type="term" value="C:Noc1p-Noc2p complex"/>
    <property type="evidence" value="ECO:0007669"/>
    <property type="project" value="TreeGrafter"/>
</dbReference>
<keyword evidence="5" id="KW-0804">Transcription</keyword>
<evidence type="ECO:0000256" key="3">
    <source>
        <dbReference type="ARBA" id="ARBA00006051"/>
    </source>
</evidence>
<feature type="compositionally biased region" description="Basic and acidic residues" evidence="9">
    <location>
        <begin position="186"/>
        <end position="207"/>
    </location>
</feature>
<organism evidence="10 12">
    <name type="scientific">Wallemia mellicola</name>
    <dbReference type="NCBI Taxonomy" id="1708541"/>
    <lineage>
        <taxon>Eukaryota</taxon>
        <taxon>Fungi</taxon>
        <taxon>Dikarya</taxon>
        <taxon>Basidiomycota</taxon>
        <taxon>Wallemiomycotina</taxon>
        <taxon>Wallemiomycetes</taxon>
        <taxon>Wallemiales</taxon>
        <taxon>Wallemiaceae</taxon>
        <taxon>Wallemia</taxon>
    </lineage>
</organism>
<feature type="compositionally biased region" description="Acidic residues" evidence="9">
    <location>
        <begin position="261"/>
        <end position="276"/>
    </location>
</feature>
<proteinExistence type="inferred from homology"/>
<evidence type="ECO:0000313" key="11">
    <source>
        <dbReference type="EMBL" id="TIC62091.1"/>
    </source>
</evidence>
<comment type="subcellular location">
    <subcellularLocation>
        <location evidence="1">Nucleus</location>
    </subcellularLocation>
</comment>
<evidence type="ECO:0000256" key="6">
    <source>
        <dbReference type="ARBA" id="ARBA00023186"/>
    </source>
</evidence>
<evidence type="ECO:0000256" key="7">
    <source>
        <dbReference type="ARBA" id="ARBA00023242"/>
    </source>
</evidence>
<evidence type="ECO:0000256" key="5">
    <source>
        <dbReference type="ARBA" id="ARBA00023163"/>
    </source>
</evidence>
<sequence length="814" mass="91666">MSIISIRDVQVGNPIARWSDPFKFTVTFECISHLPEDLEWKLIYVGSSSSVNFDQELDSCLVGPVPVGVNSFTFEADPPSVDKIPKEEILGVTVLLLTASYRDQEFVRVGYYVHNEYDSDELRENPPENIAFDKLNRSILVEKPRVTRVAIDWGTETKGAVANGSQLPPVPAPATFEELNDVALQEKEEKKTEEKTSPKKEVNDGKQTKKFSQSGKLKKELEQRKKVKAVRDKRDAREKKNQARKEHKPKKKAPAEKEQSEDINEDEDEDESDVPEESQNNVDDVLNMELSEDEEEEDDDEELSAEEAENSDVEQDEKSHAEAIKNLSKTDPEFFKFLQENDKNLLEFDESDDEQEDGEDDAGDNSDDDEAAALAEMEGSQSKTTKLTNKMLRDWQRAIINHRSLRSFKKLILAFRSAAFSTDMDDVPKKQSQNFTFEIDSADLFNKVVLTAFKYTPIVLAHHWPCKELPNATSDNLDDEQDESEGGILKVAVSEVGKVIPYVVGGRKGIKSLLKVLLELWSSAKDSVRIAAYMSIRKIALAGDTSVVDLTLKSTYLTFIRTCKQTSVHTLPSINLMKNTAAELYNMDHGASYQQAFGYIRQLAILLRGAMKTKSKVGAYIPIAAPLLEILSSAEFKRQPKKSTLKPIDFENYIRVPTTYSRTRVYVEGLADELVYILSEAFFTVGTSIAFPESIVPVVSILRKTIKKSPSGPKVVGQFKALVERLESQAKLIETERTKVDFSPGERGQIDRFMEATPVESTTLGSFVKILRKARDQKRSQSTEIKDDDDSDLEAAPDAEEVEDDEELEEMDEE</sequence>
<feature type="compositionally biased region" description="Acidic residues" evidence="9">
    <location>
        <begin position="786"/>
        <end position="814"/>
    </location>
</feature>
<dbReference type="InterPro" id="IPR036747">
    <property type="entry name" value="ASF1-like_sf"/>
</dbReference>
<name>A0A4T0QTC2_9BASI</name>
<feature type="compositionally biased region" description="Basic and acidic residues" evidence="9">
    <location>
        <begin position="774"/>
        <end position="785"/>
    </location>
</feature>
<evidence type="ECO:0000256" key="2">
    <source>
        <dbReference type="ARBA" id="ARBA00005907"/>
    </source>
</evidence>
<evidence type="ECO:0000256" key="4">
    <source>
        <dbReference type="ARBA" id="ARBA00023015"/>
    </source>
</evidence>
<keyword evidence="7" id="KW-0539">Nucleus</keyword>
<evidence type="ECO:0000313" key="12">
    <source>
        <dbReference type="Proteomes" id="UP000305647"/>
    </source>
</evidence>
<evidence type="ECO:0000256" key="8">
    <source>
        <dbReference type="ARBA" id="ARBA00032776"/>
    </source>
</evidence>
<comment type="similarity">
    <text evidence="3">Belongs to the ASF1 family.</text>
</comment>
<evidence type="ECO:0000313" key="13">
    <source>
        <dbReference type="Proteomes" id="UP000310708"/>
    </source>
</evidence>
<dbReference type="GO" id="GO:0030691">
    <property type="term" value="C:Noc2p-Noc3p complex"/>
    <property type="evidence" value="ECO:0007669"/>
    <property type="project" value="TreeGrafter"/>
</dbReference>
<accession>A0A4T0QTC2</accession>
<dbReference type="PANTHER" id="PTHR12687:SF4">
    <property type="entry name" value="NUCLEOLAR COMPLEX PROTEIN 2 HOMOLOG"/>
    <property type="match status" value="1"/>
</dbReference>
<feature type="compositionally biased region" description="Acidic residues" evidence="9">
    <location>
        <begin position="290"/>
        <end position="315"/>
    </location>
</feature>
<feature type="region of interest" description="Disordered" evidence="9">
    <location>
        <begin position="774"/>
        <end position="814"/>
    </location>
</feature>
<keyword evidence="4" id="KW-0805">Transcription regulation</keyword>
<dbReference type="GO" id="GO:0005730">
    <property type="term" value="C:nucleolus"/>
    <property type="evidence" value="ECO:0007669"/>
    <property type="project" value="TreeGrafter"/>
</dbReference>
<dbReference type="Pfam" id="PF03715">
    <property type="entry name" value="Noc2"/>
    <property type="match status" value="2"/>
</dbReference>
<feature type="compositionally biased region" description="Basic and acidic residues" evidence="9">
    <location>
        <begin position="217"/>
        <end position="244"/>
    </location>
</feature>
<dbReference type="Proteomes" id="UP000310708">
    <property type="component" value="Unassembled WGS sequence"/>
</dbReference>
<dbReference type="Pfam" id="PF04729">
    <property type="entry name" value="ASF1_hist_chap"/>
    <property type="match status" value="1"/>
</dbReference>
<comment type="caution">
    <text evidence="10">The sequence shown here is derived from an EMBL/GenBank/DDBJ whole genome shotgun (WGS) entry which is preliminary data.</text>
</comment>
<feature type="region of interest" description="Disordered" evidence="9">
    <location>
        <begin position="186"/>
        <end position="325"/>
    </location>
</feature>
<gene>
    <name evidence="11" type="ORF">E3Q01_04143</name>
    <name evidence="10" type="ORF">E3Q10_03343</name>
</gene>
<dbReference type="Gene3D" id="2.60.40.1490">
    <property type="entry name" value="Histone chaperone ASF1-like"/>
    <property type="match status" value="1"/>
</dbReference>
<protein>
    <recommendedName>
        <fullName evidence="8">Anti-silencing function protein 1</fullName>
    </recommendedName>
</protein>
<dbReference type="PANTHER" id="PTHR12687">
    <property type="entry name" value="NUCLEOLAR COMPLEX 2 AND RAD4-RELATED"/>
    <property type="match status" value="1"/>
</dbReference>
<dbReference type="EMBL" id="SPRO01000044">
    <property type="protein sequence ID" value="TIC28155.1"/>
    <property type="molecule type" value="Genomic_DNA"/>
</dbReference>
<dbReference type="AlphaFoldDB" id="A0A4T0QTC2"/>
<dbReference type="SUPFAM" id="SSF101546">
    <property type="entry name" value="ASF1-like"/>
    <property type="match status" value="1"/>
</dbReference>
<feature type="region of interest" description="Disordered" evidence="9">
    <location>
        <begin position="348"/>
        <end position="367"/>
    </location>
</feature>
<dbReference type="Proteomes" id="UP000305647">
    <property type="component" value="Unassembled WGS sequence"/>
</dbReference>
<evidence type="ECO:0000256" key="9">
    <source>
        <dbReference type="SAM" id="MobiDB-lite"/>
    </source>
</evidence>
<reference evidence="12 13" key="1">
    <citation type="submission" date="2019-03" db="EMBL/GenBank/DDBJ databases">
        <title>Sequencing 25 genomes of Wallemia mellicola.</title>
        <authorList>
            <person name="Gostincar C."/>
        </authorList>
    </citation>
    <scope>NUCLEOTIDE SEQUENCE [LARGE SCALE GENOMIC DNA]</scope>
    <source>
        <strain evidence="11 13">EXF-757</strain>
        <strain evidence="10 12">EXF-8738</strain>
    </source>
</reference>
<feature type="compositionally biased region" description="Basic and acidic residues" evidence="9">
    <location>
        <begin position="316"/>
        <end position="325"/>
    </location>
</feature>
<evidence type="ECO:0000313" key="10">
    <source>
        <dbReference type="EMBL" id="TIC28155.1"/>
    </source>
</evidence>
<dbReference type="GO" id="GO:0005654">
    <property type="term" value="C:nucleoplasm"/>
    <property type="evidence" value="ECO:0007669"/>
    <property type="project" value="TreeGrafter"/>
</dbReference>
<keyword evidence="6" id="KW-0143">Chaperone</keyword>